<sequence length="456" mass="47572">YAWLRLEETGRRPWSVPDPLEEKLFDDLGVAQGHSGLETKLGQQSRPALEDGVDDRGLAGGAGGLERQGRADVPIQQELDDIDVTLPRRSVESANCALTPAGKRKLVDEPQGAEVPPGGGDLQRVGRHEGPTHEQHGGGGLVAPQGGGAEGQLEVAVREAGQEAQHGRVPAAPADGPCKCGPLSGAVDGGPAPQRRHVQHLVCAAADQVQGRKAAVATLSCDQDDELRRQRKRAVPGVAAAAVVLPWRRPGGHRSSGALRACARGKAIARVASAPRSAQSPPPKCRRPLPAGEVRSLVCREGAEARLGETPCVVFAGGGEERGNGGDHQQAERVEAESRATSNLQPPGSSPSKRTPNVTPRPSPGGGDRRRYDTICSVAGCPLLVLQTPAAAQTGGPGGAPPERKKERGEGRRGSGKPLPIKLARWSGSRPPNNGRFTAAHFPRSVSFVALFGSTK</sequence>
<feature type="compositionally biased region" description="Basic and acidic residues" evidence="1">
    <location>
        <begin position="319"/>
        <end position="338"/>
    </location>
</feature>
<feature type="compositionally biased region" description="Basic and acidic residues" evidence="1">
    <location>
        <begin position="124"/>
        <end position="136"/>
    </location>
</feature>
<feature type="region of interest" description="Disordered" evidence="1">
    <location>
        <begin position="318"/>
        <end position="371"/>
    </location>
</feature>
<evidence type="ECO:0000313" key="2">
    <source>
        <dbReference type="EMBL" id="KAG5457001.1"/>
    </source>
</evidence>
<name>A0A8H7ZPB2_9FUNG</name>
<dbReference type="AlphaFoldDB" id="A0A8H7ZPB2"/>
<evidence type="ECO:0000313" key="3">
    <source>
        <dbReference type="Proteomes" id="UP000673691"/>
    </source>
</evidence>
<feature type="non-terminal residue" evidence="2">
    <location>
        <position position="1"/>
    </location>
</feature>
<protein>
    <submittedName>
        <fullName evidence="2">Uncharacterized protein</fullName>
    </submittedName>
</protein>
<feature type="region of interest" description="Disordered" evidence="1">
    <location>
        <begin position="103"/>
        <end position="148"/>
    </location>
</feature>
<comment type="caution">
    <text evidence="2">The sequence shown here is derived from an EMBL/GenBank/DDBJ whole genome shotgun (WGS) entry which is preliminary data.</text>
</comment>
<keyword evidence="3" id="KW-1185">Reference proteome</keyword>
<dbReference type="Proteomes" id="UP000673691">
    <property type="component" value="Unassembled WGS sequence"/>
</dbReference>
<evidence type="ECO:0000256" key="1">
    <source>
        <dbReference type="SAM" id="MobiDB-lite"/>
    </source>
</evidence>
<feature type="compositionally biased region" description="Basic and acidic residues" evidence="1">
    <location>
        <begin position="402"/>
        <end position="413"/>
    </location>
</feature>
<feature type="compositionally biased region" description="Gly residues" evidence="1">
    <location>
        <begin position="137"/>
        <end position="148"/>
    </location>
</feature>
<reference evidence="2 3" key="1">
    <citation type="journal article" name="Sci. Rep.">
        <title>Genome-scale phylogenetic analyses confirm Olpidium as the closest living zoosporic fungus to the non-flagellated, terrestrial fungi.</title>
        <authorList>
            <person name="Chang Y."/>
            <person name="Rochon D."/>
            <person name="Sekimoto S."/>
            <person name="Wang Y."/>
            <person name="Chovatia M."/>
            <person name="Sandor L."/>
            <person name="Salamov A."/>
            <person name="Grigoriev I.V."/>
            <person name="Stajich J.E."/>
            <person name="Spatafora J.W."/>
        </authorList>
    </citation>
    <scope>NUCLEOTIDE SEQUENCE [LARGE SCALE GENOMIC DNA]</scope>
    <source>
        <strain evidence="2">S191</strain>
    </source>
</reference>
<feature type="region of interest" description="Disordered" evidence="1">
    <location>
        <begin position="390"/>
        <end position="439"/>
    </location>
</feature>
<organism evidence="2 3">
    <name type="scientific">Olpidium bornovanus</name>
    <dbReference type="NCBI Taxonomy" id="278681"/>
    <lineage>
        <taxon>Eukaryota</taxon>
        <taxon>Fungi</taxon>
        <taxon>Fungi incertae sedis</taxon>
        <taxon>Olpidiomycota</taxon>
        <taxon>Olpidiomycotina</taxon>
        <taxon>Olpidiomycetes</taxon>
        <taxon>Olpidiales</taxon>
        <taxon>Olpidiaceae</taxon>
        <taxon>Olpidium</taxon>
    </lineage>
</organism>
<gene>
    <name evidence="2" type="ORF">BJ554DRAFT_3103</name>
</gene>
<accession>A0A8H7ZPB2</accession>
<proteinExistence type="predicted"/>
<feature type="compositionally biased region" description="Polar residues" evidence="1">
    <location>
        <begin position="339"/>
        <end position="358"/>
    </location>
</feature>
<dbReference type="EMBL" id="JAEFCI010010797">
    <property type="protein sequence ID" value="KAG5457001.1"/>
    <property type="molecule type" value="Genomic_DNA"/>
</dbReference>
<feature type="region of interest" description="Disordered" evidence="1">
    <location>
        <begin position="36"/>
        <end position="73"/>
    </location>
</feature>